<dbReference type="SUPFAM" id="SSF52172">
    <property type="entry name" value="CheY-like"/>
    <property type="match status" value="1"/>
</dbReference>
<dbReference type="PANTHER" id="PTHR43047:SF72">
    <property type="entry name" value="OSMOSENSING HISTIDINE PROTEIN KINASE SLN1"/>
    <property type="match status" value="1"/>
</dbReference>
<feature type="domain" description="Response regulatory" evidence="15">
    <location>
        <begin position="937"/>
        <end position="1054"/>
    </location>
</feature>
<dbReference type="SMART" id="SM00388">
    <property type="entry name" value="HisKA"/>
    <property type="match status" value="1"/>
</dbReference>
<dbReference type="RefSeq" id="WP_316700069.1">
    <property type="nucleotide sequence ID" value="NZ_CP136336.1"/>
</dbReference>
<keyword evidence="9 13" id="KW-1133">Transmembrane helix</keyword>
<evidence type="ECO:0000259" key="16">
    <source>
        <dbReference type="PROSITE" id="PS50112"/>
    </source>
</evidence>
<feature type="domain" description="PAS" evidence="16">
    <location>
        <begin position="552"/>
        <end position="622"/>
    </location>
</feature>
<dbReference type="CDD" id="cd00130">
    <property type="entry name" value="PAS"/>
    <property type="match status" value="1"/>
</dbReference>
<evidence type="ECO:0000256" key="7">
    <source>
        <dbReference type="ARBA" id="ARBA00022692"/>
    </source>
</evidence>
<dbReference type="SMART" id="SM00387">
    <property type="entry name" value="HATPase_c"/>
    <property type="match status" value="1"/>
</dbReference>
<evidence type="ECO:0000256" key="11">
    <source>
        <dbReference type="PROSITE-ProRule" id="PRU00169"/>
    </source>
</evidence>
<dbReference type="InterPro" id="IPR036890">
    <property type="entry name" value="HATPase_C_sf"/>
</dbReference>
<dbReference type="EMBL" id="CP136336">
    <property type="protein sequence ID" value="WOB07401.1"/>
    <property type="molecule type" value="Genomic_DNA"/>
</dbReference>
<dbReference type="InterPro" id="IPR013767">
    <property type="entry name" value="PAS_fold"/>
</dbReference>
<feature type="transmembrane region" description="Helical" evidence="13">
    <location>
        <begin position="12"/>
        <end position="32"/>
    </location>
</feature>
<comment type="catalytic activity">
    <reaction evidence="1">
        <text>ATP + protein L-histidine = ADP + protein N-phospho-L-histidine.</text>
        <dbReference type="EC" id="2.7.13.3"/>
    </reaction>
</comment>
<evidence type="ECO:0000256" key="6">
    <source>
        <dbReference type="ARBA" id="ARBA00022679"/>
    </source>
</evidence>
<dbReference type="Pfam" id="PF00072">
    <property type="entry name" value="Response_reg"/>
    <property type="match status" value="1"/>
</dbReference>
<dbReference type="EC" id="2.7.13.3" evidence="3"/>
<dbReference type="Proteomes" id="UP001303946">
    <property type="component" value="Chromosome"/>
</dbReference>
<dbReference type="InterPro" id="IPR003661">
    <property type="entry name" value="HisK_dim/P_dom"/>
</dbReference>
<feature type="domain" description="Histidine kinase" evidence="14">
    <location>
        <begin position="695"/>
        <end position="914"/>
    </location>
</feature>
<dbReference type="Gene3D" id="3.30.450.20">
    <property type="entry name" value="PAS domain"/>
    <property type="match status" value="1"/>
</dbReference>
<keyword evidence="5 11" id="KW-0597">Phosphoprotein</keyword>
<dbReference type="Gene3D" id="1.10.287.130">
    <property type="match status" value="1"/>
</dbReference>
<dbReference type="SUPFAM" id="SSF55785">
    <property type="entry name" value="PYP-like sensor domain (PAS domain)"/>
    <property type="match status" value="1"/>
</dbReference>
<keyword evidence="10 13" id="KW-0472">Membrane</keyword>
<dbReference type="InterPro" id="IPR007895">
    <property type="entry name" value="MASE1"/>
</dbReference>
<dbReference type="InterPro" id="IPR000014">
    <property type="entry name" value="PAS"/>
</dbReference>
<dbReference type="InterPro" id="IPR001789">
    <property type="entry name" value="Sig_transdc_resp-reg_receiver"/>
</dbReference>
<dbReference type="InterPro" id="IPR003594">
    <property type="entry name" value="HATPase_dom"/>
</dbReference>
<evidence type="ECO:0000256" key="2">
    <source>
        <dbReference type="ARBA" id="ARBA00004651"/>
    </source>
</evidence>
<dbReference type="InterPro" id="IPR000700">
    <property type="entry name" value="PAS-assoc_C"/>
</dbReference>
<keyword evidence="8" id="KW-0418">Kinase</keyword>
<dbReference type="InterPro" id="IPR011006">
    <property type="entry name" value="CheY-like_superfamily"/>
</dbReference>
<name>A0ABZ0CSB2_9BURK</name>
<keyword evidence="12" id="KW-0175">Coiled coil</keyword>
<feature type="transmembrane region" description="Helical" evidence="13">
    <location>
        <begin position="90"/>
        <end position="115"/>
    </location>
</feature>
<keyword evidence="4" id="KW-1003">Cell membrane</keyword>
<dbReference type="Pfam" id="PF05231">
    <property type="entry name" value="MASE1"/>
    <property type="match status" value="1"/>
</dbReference>
<dbReference type="CDD" id="cd00082">
    <property type="entry name" value="HisKA"/>
    <property type="match status" value="1"/>
</dbReference>
<feature type="transmembrane region" description="Helical" evidence="13">
    <location>
        <begin position="199"/>
        <end position="216"/>
    </location>
</feature>
<feature type="transmembrane region" description="Helical" evidence="13">
    <location>
        <begin position="127"/>
        <end position="153"/>
    </location>
</feature>
<dbReference type="Pfam" id="PF03924">
    <property type="entry name" value="CHASE"/>
    <property type="match status" value="1"/>
</dbReference>
<dbReference type="PROSITE" id="PS50109">
    <property type="entry name" value="HIS_KIN"/>
    <property type="match status" value="1"/>
</dbReference>
<dbReference type="PROSITE" id="PS50112">
    <property type="entry name" value="PAS"/>
    <property type="match status" value="1"/>
</dbReference>
<protein>
    <recommendedName>
        <fullName evidence="3">histidine kinase</fullName>
        <ecNumber evidence="3">2.7.13.3</ecNumber>
    </recommendedName>
</protein>
<dbReference type="PRINTS" id="PR00344">
    <property type="entry name" value="BCTRLSENSOR"/>
</dbReference>
<proteinExistence type="predicted"/>
<dbReference type="PANTHER" id="PTHR43047">
    <property type="entry name" value="TWO-COMPONENT HISTIDINE PROTEIN KINASE"/>
    <property type="match status" value="1"/>
</dbReference>
<evidence type="ECO:0000259" key="17">
    <source>
        <dbReference type="PROSITE" id="PS50113"/>
    </source>
</evidence>
<dbReference type="SMART" id="SM00086">
    <property type="entry name" value="PAC"/>
    <property type="match status" value="1"/>
</dbReference>
<evidence type="ECO:0000313" key="20">
    <source>
        <dbReference type="Proteomes" id="UP001303946"/>
    </source>
</evidence>
<dbReference type="SUPFAM" id="SSF55874">
    <property type="entry name" value="ATPase domain of HSP90 chaperone/DNA topoisomerase II/histidine kinase"/>
    <property type="match status" value="1"/>
</dbReference>
<dbReference type="PROSITE" id="PS50113">
    <property type="entry name" value="PAC"/>
    <property type="match status" value="1"/>
</dbReference>
<organism evidence="19 20">
    <name type="scientific">Piscinibacter gummiphilus</name>
    <dbReference type="NCBI Taxonomy" id="946333"/>
    <lineage>
        <taxon>Bacteria</taxon>
        <taxon>Pseudomonadati</taxon>
        <taxon>Pseudomonadota</taxon>
        <taxon>Betaproteobacteria</taxon>
        <taxon>Burkholderiales</taxon>
        <taxon>Sphaerotilaceae</taxon>
        <taxon>Piscinibacter</taxon>
    </lineage>
</organism>
<evidence type="ECO:0000313" key="19">
    <source>
        <dbReference type="EMBL" id="WOB07401.1"/>
    </source>
</evidence>
<evidence type="ECO:0000259" key="18">
    <source>
        <dbReference type="PROSITE" id="PS50839"/>
    </source>
</evidence>
<dbReference type="SMART" id="SM00091">
    <property type="entry name" value="PAS"/>
    <property type="match status" value="1"/>
</dbReference>
<evidence type="ECO:0000256" key="5">
    <source>
        <dbReference type="ARBA" id="ARBA00022553"/>
    </source>
</evidence>
<dbReference type="PROSITE" id="PS50110">
    <property type="entry name" value="RESPONSE_REGULATORY"/>
    <property type="match status" value="1"/>
</dbReference>
<dbReference type="InterPro" id="IPR004358">
    <property type="entry name" value="Sig_transdc_His_kin-like_C"/>
</dbReference>
<dbReference type="Gene3D" id="3.40.50.2300">
    <property type="match status" value="1"/>
</dbReference>
<feature type="domain" description="CHASE" evidence="18">
    <location>
        <begin position="262"/>
        <end position="431"/>
    </location>
</feature>
<evidence type="ECO:0000259" key="15">
    <source>
        <dbReference type="PROSITE" id="PS50110"/>
    </source>
</evidence>
<keyword evidence="7 13" id="KW-0812">Transmembrane</keyword>
<dbReference type="NCBIfam" id="TIGR00229">
    <property type="entry name" value="sensory_box"/>
    <property type="match status" value="1"/>
</dbReference>
<evidence type="ECO:0000256" key="8">
    <source>
        <dbReference type="ARBA" id="ARBA00022777"/>
    </source>
</evidence>
<feature type="domain" description="PAC" evidence="17">
    <location>
        <begin position="626"/>
        <end position="678"/>
    </location>
</feature>
<evidence type="ECO:0000259" key="14">
    <source>
        <dbReference type="PROSITE" id="PS50109"/>
    </source>
</evidence>
<dbReference type="InterPro" id="IPR006189">
    <property type="entry name" value="CHASE_dom"/>
</dbReference>
<feature type="transmembrane region" description="Helical" evidence="13">
    <location>
        <begin position="496"/>
        <end position="517"/>
    </location>
</feature>
<evidence type="ECO:0000256" key="13">
    <source>
        <dbReference type="SAM" id="Phobius"/>
    </source>
</evidence>
<sequence length="1062" mass="115756">MTPAAPFRRTPHWLLALAGTALAYGIAGWLALSLAIPPGYASPLYPAAGVALACVLTFGWRMLPGVALGSFAVNALIAIDHGPMALGTSLLLPAFGALGATLQAWVGAVLVRRFASQPLTLSEPHDIVVFFGLGGVASCLISATVGTAALHWLRGPLPDSLWFTWAVWASGDILGVLVAAPMVLTLIGQPRSEWAARRLNLGLTLAVATLLMALGVRQVAHWAEVRLLAGFDRDAVNASSSLAARMQYPLHALEAVRGAYLASEDVTRSEMRRATQSWLTPGSQLQAMGYGEFISRAEVPAYEARVRATDFPNFTVFDRPDSPLPKLPDDRLAVMRYIEPFDVNAGALGVNIRSIPEARAAVDATVRTDSPAATAGFRATQHLGDETIVVIYQALYQGAPTTVSERLVSARGLVFVTLRMDAALAAFRSSLPHYLTVCVVDTDPMATRRRLAGPAGCDAQTYDLTHVRPLAFAGRQWDLRISAQRNDMPDAHERDALLFSLVGLLATAMLGALLLTVTGRTRRIEAAVQDRTAALQREIAERERTEVDLRESEQRFRNILNNVPIGVVYTDLQGHVQQVNPRFCELTGYSADALMGMDLATLTHPEDRAQNAELSAQLLRGDIPMYRLQSRFLTRDKRMVWVQAVVTLLRDVQGAPHRIVGVVEDITEHLRLAEAERAREIAEAANLAKSEFLSRMSHELRTPLNAMLGFAQLLELDQNHPLPAAQRPWVAQIQGAGWHLLDMINDVLDLSRIESGTLNLQPDRLDLREVIASALPLVEQDARRRHLQVTQDVPDDAARVIGDATRVKQILINLLSNAVKYNSEGGRIHVTARRIQPDAVELVVSDTGLGMTAQQLEQLFQPFNRLGRERSAMEGTGIGLVISQRLAELMGGSLRARSTAGAGSSFILTLPRAERPDTAPGQLDALDEEASEYHQRRVHYVEDNETNVEVMRGILLRRPQVQFDVSITGLDGLAAIRARQPDLVLLDMHLPDIDGLELLRHLKSDPTTEHIPVVVVSADALALQIEAAMQAGAFHYLTKPVSVAELLSVVDAVLEGAETKFG</sequence>
<dbReference type="InterPro" id="IPR001610">
    <property type="entry name" value="PAC"/>
</dbReference>
<dbReference type="Gene3D" id="3.30.450.350">
    <property type="entry name" value="CHASE domain"/>
    <property type="match status" value="1"/>
</dbReference>
<evidence type="ECO:0000256" key="3">
    <source>
        <dbReference type="ARBA" id="ARBA00012438"/>
    </source>
</evidence>
<reference evidence="19 20" key="1">
    <citation type="submission" date="2023-10" db="EMBL/GenBank/DDBJ databases">
        <title>Bacteria for the degradation of biodegradable plastic PBAT(Polybutylene adipate terephthalate).</title>
        <authorList>
            <person name="Weon H.-Y."/>
            <person name="Yeon J."/>
        </authorList>
    </citation>
    <scope>NUCLEOTIDE SEQUENCE [LARGE SCALE GENOMIC DNA]</scope>
    <source>
        <strain evidence="19 20">SBD 7-3</strain>
    </source>
</reference>
<dbReference type="InterPro" id="IPR036097">
    <property type="entry name" value="HisK_dim/P_sf"/>
</dbReference>
<feature type="modified residue" description="4-aspartylphosphate" evidence="11">
    <location>
        <position position="987"/>
    </location>
</feature>
<feature type="transmembrane region" description="Helical" evidence="13">
    <location>
        <begin position="44"/>
        <end position="63"/>
    </location>
</feature>
<keyword evidence="6" id="KW-0808">Transferase</keyword>
<dbReference type="SMART" id="SM01079">
    <property type="entry name" value="CHASE"/>
    <property type="match status" value="1"/>
</dbReference>
<accession>A0ABZ0CSB2</accession>
<dbReference type="InterPro" id="IPR042240">
    <property type="entry name" value="CHASE_sf"/>
</dbReference>
<dbReference type="Pfam" id="PF00512">
    <property type="entry name" value="HisKA"/>
    <property type="match status" value="1"/>
</dbReference>
<dbReference type="InterPro" id="IPR005467">
    <property type="entry name" value="His_kinase_dom"/>
</dbReference>
<evidence type="ECO:0000256" key="4">
    <source>
        <dbReference type="ARBA" id="ARBA00022475"/>
    </source>
</evidence>
<evidence type="ECO:0000256" key="10">
    <source>
        <dbReference type="ARBA" id="ARBA00023136"/>
    </source>
</evidence>
<dbReference type="InterPro" id="IPR035965">
    <property type="entry name" value="PAS-like_dom_sf"/>
</dbReference>
<evidence type="ECO:0000256" key="12">
    <source>
        <dbReference type="SAM" id="Coils"/>
    </source>
</evidence>
<feature type="transmembrane region" description="Helical" evidence="13">
    <location>
        <begin position="165"/>
        <end position="187"/>
    </location>
</feature>
<dbReference type="SMART" id="SM00448">
    <property type="entry name" value="REC"/>
    <property type="match status" value="1"/>
</dbReference>
<evidence type="ECO:0000256" key="1">
    <source>
        <dbReference type="ARBA" id="ARBA00000085"/>
    </source>
</evidence>
<dbReference type="Gene3D" id="3.30.565.10">
    <property type="entry name" value="Histidine kinase-like ATPase, C-terminal domain"/>
    <property type="match status" value="1"/>
</dbReference>
<keyword evidence="20" id="KW-1185">Reference proteome</keyword>
<feature type="coiled-coil region" evidence="12">
    <location>
        <begin position="535"/>
        <end position="562"/>
    </location>
</feature>
<comment type="subcellular location">
    <subcellularLocation>
        <location evidence="2">Cell membrane</location>
        <topology evidence="2">Multi-pass membrane protein</topology>
    </subcellularLocation>
</comment>
<dbReference type="PROSITE" id="PS50839">
    <property type="entry name" value="CHASE"/>
    <property type="match status" value="1"/>
</dbReference>
<gene>
    <name evidence="19" type="ORF">RXV79_21095</name>
</gene>
<dbReference type="Pfam" id="PF00989">
    <property type="entry name" value="PAS"/>
    <property type="match status" value="1"/>
</dbReference>
<dbReference type="Pfam" id="PF02518">
    <property type="entry name" value="HATPase_c"/>
    <property type="match status" value="1"/>
</dbReference>
<dbReference type="SUPFAM" id="SSF47384">
    <property type="entry name" value="Homodimeric domain of signal transducing histidine kinase"/>
    <property type="match status" value="1"/>
</dbReference>
<evidence type="ECO:0000256" key="9">
    <source>
        <dbReference type="ARBA" id="ARBA00022989"/>
    </source>
</evidence>